<keyword evidence="10" id="KW-1185">Reference proteome</keyword>
<dbReference type="InterPro" id="IPR008963">
    <property type="entry name" value="Purple_acid_Pase-like_N"/>
</dbReference>
<keyword evidence="4" id="KW-0175">Coiled coil</keyword>
<dbReference type="InterPro" id="IPR025733">
    <property type="entry name" value="PAPs_C"/>
</dbReference>
<evidence type="ECO:0000313" key="10">
    <source>
        <dbReference type="Proteomes" id="UP001177023"/>
    </source>
</evidence>
<evidence type="ECO:0000256" key="2">
    <source>
        <dbReference type="ARBA" id="ARBA00023180"/>
    </source>
</evidence>
<feature type="domain" description="Purple acid phosphatase N-terminal" evidence="8">
    <location>
        <begin position="248"/>
        <end position="343"/>
    </location>
</feature>
<feature type="non-terminal residue" evidence="9">
    <location>
        <position position="646"/>
    </location>
</feature>
<dbReference type="AlphaFoldDB" id="A0AA36DD76"/>
<keyword evidence="2" id="KW-0325">Glycoprotein</keyword>
<proteinExistence type="inferred from homology"/>
<name>A0AA36DD76_9BILA</name>
<dbReference type="GO" id="GO:0046872">
    <property type="term" value="F:metal ion binding"/>
    <property type="evidence" value="ECO:0007669"/>
    <property type="project" value="InterPro"/>
</dbReference>
<feature type="domain" description="Calcineurin-like phosphoesterase" evidence="5">
    <location>
        <begin position="353"/>
        <end position="547"/>
    </location>
</feature>
<dbReference type="Pfam" id="PF14008">
    <property type="entry name" value="Metallophos_C"/>
    <property type="match status" value="1"/>
</dbReference>
<evidence type="ECO:0000313" key="9">
    <source>
        <dbReference type="EMBL" id="CAJ0584109.1"/>
    </source>
</evidence>
<feature type="coiled-coil region" evidence="4">
    <location>
        <begin position="57"/>
        <end position="181"/>
    </location>
</feature>
<dbReference type="InterPro" id="IPR004843">
    <property type="entry name" value="Calcineurin-like_PHP"/>
</dbReference>
<feature type="domain" description="Purple acid phosphatase C-terminal" evidence="7">
    <location>
        <begin position="572"/>
        <end position="632"/>
    </location>
</feature>
<keyword evidence="3" id="KW-0378">Hydrolase</keyword>
<dbReference type="CDD" id="cd00839">
    <property type="entry name" value="MPP_PAPs"/>
    <property type="match status" value="1"/>
</dbReference>
<dbReference type="InterPro" id="IPR029052">
    <property type="entry name" value="Metallo-depent_PP-like"/>
</dbReference>
<organism evidence="9 10">
    <name type="scientific">Mesorhabditis spiculigera</name>
    <dbReference type="NCBI Taxonomy" id="96644"/>
    <lineage>
        <taxon>Eukaryota</taxon>
        <taxon>Metazoa</taxon>
        <taxon>Ecdysozoa</taxon>
        <taxon>Nematoda</taxon>
        <taxon>Chromadorea</taxon>
        <taxon>Rhabditida</taxon>
        <taxon>Rhabditina</taxon>
        <taxon>Rhabditomorpha</taxon>
        <taxon>Rhabditoidea</taxon>
        <taxon>Rhabditidae</taxon>
        <taxon>Mesorhabditinae</taxon>
        <taxon>Mesorhabditis</taxon>
    </lineage>
</organism>
<comment type="caution">
    <text evidence="9">The sequence shown here is derived from an EMBL/GenBank/DDBJ whole genome shotgun (WGS) entry which is preliminary data.</text>
</comment>
<evidence type="ECO:0000259" key="6">
    <source>
        <dbReference type="Pfam" id="PF06391"/>
    </source>
</evidence>
<protein>
    <recommendedName>
        <fullName evidence="3">Purple acid phosphatase</fullName>
        <ecNumber evidence="3">3.1.3.2</ecNumber>
    </recommendedName>
</protein>
<evidence type="ECO:0000256" key="1">
    <source>
        <dbReference type="ARBA" id="ARBA00022729"/>
    </source>
</evidence>
<evidence type="ECO:0000259" key="7">
    <source>
        <dbReference type="Pfam" id="PF14008"/>
    </source>
</evidence>
<dbReference type="EC" id="3.1.3.2" evidence="3"/>
<feature type="domain" description="MAT1 centre" evidence="6">
    <location>
        <begin position="2"/>
        <end position="178"/>
    </location>
</feature>
<dbReference type="Gene3D" id="2.60.40.380">
    <property type="entry name" value="Purple acid phosphatase-like, N-terminal"/>
    <property type="match status" value="1"/>
</dbReference>
<reference evidence="9" key="1">
    <citation type="submission" date="2023-06" db="EMBL/GenBank/DDBJ databases">
        <authorList>
            <person name="Delattre M."/>
        </authorList>
    </citation>
    <scope>NUCLEOTIDE SEQUENCE</scope>
    <source>
        <strain evidence="9">AF72</strain>
    </source>
</reference>
<dbReference type="SUPFAM" id="SSF49363">
    <property type="entry name" value="Purple acid phosphatase, N-terminal domain"/>
    <property type="match status" value="1"/>
</dbReference>
<dbReference type="Pfam" id="PF06391">
    <property type="entry name" value="MAT1"/>
    <property type="match status" value="1"/>
</dbReference>
<evidence type="ECO:0000259" key="8">
    <source>
        <dbReference type="Pfam" id="PF16656"/>
    </source>
</evidence>
<gene>
    <name evidence="9" type="ORF">MSPICULIGERA_LOCUS22171</name>
</gene>
<dbReference type="Pfam" id="PF00149">
    <property type="entry name" value="Metallophos"/>
    <property type="match status" value="1"/>
</dbReference>
<keyword evidence="1" id="KW-0732">Signal</keyword>
<evidence type="ECO:0000256" key="3">
    <source>
        <dbReference type="RuleBase" id="RU361203"/>
    </source>
</evidence>
<dbReference type="EMBL" id="CATQJA010002681">
    <property type="protein sequence ID" value="CAJ0584109.1"/>
    <property type="molecule type" value="Genomic_DNA"/>
</dbReference>
<dbReference type="Gene3D" id="3.60.21.10">
    <property type="match status" value="1"/>
</dbReference>
<dbReference type="GO" id="GO:0003993">
    <property type="term" value="F:acid phosphatase activity"/>
    <property type="evidence" value="ECO:0007669"/>
    <property type="project" value="UniProtKB-EC"/>
</dbReference>
<dbReference type="InterPro" id="IPR041792">
    <property type="entry name" value="MPP_PAP"/>
</dbReference>
<accession>A0AA36DD76</accession>
<comment type="similarity">
    <text evidence="3">Belongs to the metallophosphoesterase superfamily. Purple acid phosphatase family.</text>
</comment>
<dbReference type="PANTHER" id="PTHR45867">
    <property type="entry name" value="PURPLE ACID PHOSPHATASE"/>
    <property type="match status" value="1"/>
</dbReference>
<sequence>MLKRNNFWEQVFEDPMVEKENFIRRRFKKVFNMKEEDFPTLRDFNDYLEHVEVLVMNLLYEENIEETEREVREYQEKNAEQIEKNRKKFNSDEIWIQEQIADEQKMKSRLHNLRTEEEMKDQNEKLNVKDTKEIMKELRESNVAAEMILDRERKRQIEQDLEQKEEMERKKKLKKERKRNDGLTFAAHRIAGRPYFHRPMVIDTNGPPMLTINEIESGGYLRFIREPSAHRRAGGYTTSIACFKALLEVHISLQNDPNSMAITWITHTPYANAKTKSYVAYSAIANNFNLKNDKSTVTTWNDHGGRNSIRHTHRVTLTGLEPGVRYFYKVGSDEGMSKPFNFTMIDPKKPVRAAIFGDLAQGQKGLSLEPLRYYSFTGRYNIMFHIGDIAYDMDQADGWIGDYFFKEFEDVASHIPYMTLAGNHEQSQNFNHYINRFTMPSNGKVNDNQFWSFDLGPVHFVGLSSEYHNYNMYDQAQKMVDWLKADLAKTKQPWIIAMIHRPMYCSARCDAFENTVLKKGANKLPAIEPILGEYGVDMLFAGHKHYYERLFPIYNDRATIYKDAAHIKDAKATIHFVTGSAGCHTHIDDVDYKPLPYSAYHSELYGFSLIEINSATEIFSQFINAASDHEHDEWWLTKTPGYRPKN</sequence>
<dbReference type="Proteomes" id="UP001177023">
    <property type="component" value="Unassembled WGS sequence"/>
</dbReference>
<dbReference type="Pfam" id="PF16656">
    <property type="entry name" value="Pur_ac_phosph_N"/>
    <property type="match status" value="1"/>
</dbReference>
<dbReference type="PANTHER" id="PTHR45867:SF1">
    <property type="entry name" value="PURPLE ACID PHOSPHATASE"/>
    <property type="match status" value="1"/>
</dbReference>
<dbReference type="InterPro" id="IPR015877">
    <property type="entry name" value="MAT1_centre"/>
</dbReference>
<dbReference type="InterPro" id="IPR015914">
    <property type="entry name" value="PAPs_N"/>
</dbReference>
<evidence type="ECO:0000259" key="5">
    <source>
        <dbReference type="Pfam" id="PF00149"/>
    </source>
</evidence>
<evidence type="ECO:0000256" key="4">
    <source>
        <dbReference type="SAM" id="Coils"/>
    </source>
</evidence>
<dbReference type="SUPFAM" id="SSF56300">
    <property type="entry name" value="Metallo-dependent phosphatases"/>
    <property type="match status" value="1"/>
</dbReference>
<comment type="catalytic activity">
    <reaction evidence="3">
        <text>a phosphate monoester + H2O = an alcohol + phosphate</text>
        <dbReference type="Rhea" id="RHEA:15017"/>
        <dbReference type="ChEBI" id="CHEBI:15377"/>
        <dbReference type="ChEBI" id="CHEBI:30879"/>
        <dbReference type="ChEBI" id="CHEBI:43474"/>
        <dbReference type="ChEBI" id="CHEBI:67140"/>
        <dbReference type="EC" id="3.1.3.2"/>
    </reaction>
</comment>